<dbReference type="EMBL" id="PXYG01000002">
    <property type="protein sequence ID" value="PSJ46437.1"/>
    <property type="molecule type" value="Genomic_DNA"/>
</dbReference>
<reference evidence="3 4" key="1">
    <citation type="submission" date="2018-03" db="EMBL/GenBank/DDBJ databases">
        <title>The draft genome of Zobellella sp. 59N8.</title>
        <authorList>
            <person name="Liu L."/>
            <person name="Li L."/>
            <person name="Zhang X."/>
            <person name="Liang L."/>
            <person name="Wang T."/>
        </authorList>
    </citation>
    <scope>NUCLEOTIDE SEQUENCE [LARGE SCALE GENOMIC DNA]</scope>
    <source>
        <strain evidence="3 4">59N8</strain>
    </source>
</reference>
<comment type="caution">
    <text evidence="3">The sequence shown here is derived from an EMBL/GenBank/DDBJ whole genome shotgun (WGS) entry which is preliminary data.</text>
</comment>
<dbReference type="OrthoDB" id="5607838at2"/>
<keyword evidence="2" id="KW-0732">Signal</keyword>
<proteinExistence type="inferred from homology"/>
<evidence type="ECO:0000256" key="2">
    <source>
        <dbReference type="SAM" id="SignalP"/>
    </source>
</evidence>
<dbReference type="Gene3D" id="1.20.1600.10">
    <property type="entry name" value="Outer membrane efflux proteins (OEP)"/>
    <property type="match status" value="1"/>
</dbReference>
<organism evidence="3 4">
    <name type="scientific">Zobellella endophytica</name>
    <dbReference type="NCBI Taxonomy" id="2116700"/>
    <lineage>
        <taxon>Bacteria</taxon>
        <taxon>Pseudomonadati</taxon>
        <taxon>Pseudomonadota</taxon>
        <taxon>Gammaproteobacteria</taxon>
        <taxon>Aeromonadales</taxon>
        <taxon>Aeromonadaceae</taxon>
        <taxon>Zobellella</taxon>
    </lineage>
</organism>
<dbReference type="RefSeq" id="WP_106729052.1">
    <property type="nucleotide sequence ID" value="NZ_PXYG01000002.1"/>
</dbReference>
<feature type="signal peptide" evidence="2">
    <location>
        <begin position="1"/>
        <end position="45"/>
    </location>
</feature>
<gene>
    <name evidence="3" type="ORF">C7H85_07310</name>
</gene>
<accession>A0A2P7R881</accession>
<name>A0A2P7R881_9GAMM</name>
<dbReference type="InterPro" id="IPR003423">
    <property type="entry name" value="OMP_efflux"/>
</dbReference>
<keyword evidence="4" id="KW-1185">Reference proteome</keyword>
<dbReference type="GO" id="GO:0015562">
    <property type="term" value="F:efflux transmembrane transporter activity"/>
    <property type="evidence" value="ECO:0007669"/>
    <property type="project" value="InterPro"/>
</dbReference>
<dbReference type="PANTHER" id="PTHR30203:SF24">
    <property type="entry name" value="BLR4935 PROTEIN"/>
    <property type="match status" value="1"/>
</dbReference>
<dbReference type="InterPro" id="IPR010131">
    <property type="entry name" value="MdtP/NodT-like"/>
</dbReference>
<dbReference type="AlphaFoldDB" id="A0A2P7R881"/>
<evidence type="ECO:0000256" key="1">
    <source>
        <dbReference type="ARBA" id="ARBA00007613"/>
    </source>
</evidence>
<comment type="similarity">
    <text evidence="1">Belongs to the outer membrane factor (OMF) (TC 1.B.17) family.</text>
</comment>
<evidence type="ECO:0000313" key="3">
    <source>
        <dbReference type="EMBL" id="PSJ46437.1"/>
    </source>
</evidence>
<sequence>MYSYSHPGEAKRLLLRHAVRRRRSRLSMAALAVALISGTTQPVVAQSPLPAPLTFEAALQAAEMHSAGLLAQDASARALREQAVAAGRLPDPELRLSLDNVPAEGPMRFSLDDDFMTMQSVGLSQTFTDADKRLARRARFEREADAAAATRRLQLATLRTQTARAWLARHYQQQLLALLERQRKEANLVVEAVEAGYRGGSATQSELFLARSAVARLDDRLLEARAGLNNADTLLSRWVGDDATTTLGHLPDIRQVPGTALAPVHEIEAHPQLALLDARTRVAEAEVEVARQEKSIDWTWSLRYSRRDDAFGDMVSLGVAIPLQWDRKNRQDRELAARLASVEQRRNEREEIRREHLFEVRRLRESWRSNLSRLDDYDRTLLPLAEARTQAAQAAYRGGKGSLAAVLEARRMAVDTRIERLRIEMQTAALWAELAFLIPEAYPGPDGHTESIAEEQNP</sequence>
<feature type="chain" id="PRO_5015104083" evidence="2">
    <location>
        <begin position="46"/>
        <end position="458"/>
    </location>
</feature>
<dbReference type="SUPFAM" id="SSF56954">
    <property type="entry name" value="Outer membrane efflux proteins (OEP)"/>
    <property type="match status" value="1"/>
</dbReference>
<evidence type="ECO:0000313" key="4">
    <source>
        <dbReference type="Proteomes" id="UP000240243"/>
    </source>
</evidence>
<dbReference type="PANTHER" id="PTHR30203">
    <property type="entry name" value="OUTER MEMBRANE CATION EFFLUX PROTEIN"/>
    <property type="match status" value="1"/>
</dbReference>
<protein>
    <submittedName>
        <fullName evidence="3">TolC family protein</fullName>
    </submittedName>
</protein>
<dbReference type="Pfam" id="PF02321">
    <property type="entry name" value="OEP"/>
    <property type="match status" value="1"/>
</dbReference>
<dbReference type="Proteomes" id="UP000240243">
    <property type="component" value="Unassembled WGS sequence"/>
</dbReference>